<dbReference type="Pfam" id="PF23783">
    <property type="entry name" value="Zn_ribbon_TiaS"/>
    <property type="match status" value="1"/>
</dbReference>
<dbReference type="InterPro" id="IPR055394">
    <property type="entry name" value="Zn_ribbon_TiaS"/>
</dbReference>
<proteinExistence type="predicted"/>
<dbReference type="PANTHER" id="PTHR40705">
    <property type="entry name" value="TRNA(ILE2) 2-AGMATINYLCYTIDINE SYNTHETASE TIAS"/>
    <property type="match status" value="1"/>
</dbReference>
<dbReference type="AlphaFoldDB" id="A0A645GCJ2"/>
<sequence>MIPATPCPVLYGLRGDVMDDLPVAAAALETEDRDRWAIFLTNQGTDDHILTGGPLVPSRSYAVKGTVKNRARRLKGGHLLLDLDTEYGPLTCAAYEPSKGFRNAFQNLIPGDGVVVLGEIRDEPRVLNSEKLHVTFLAEDIEISNPDCPVCGRKMKSAGKGQAYRCKRCRTKASKTIETTIPRKLEAGWYEPPGSSRRHLSKPLKRMGVVPARIRQ</sequence>
<evidence type="ECO:0000259" key="2">
    <source>
        <dbReference type="Pfam" id="PF23783"/>
    </source>
</evidence>
<accession>A0A645GCJ2</accession>
<dbReference type="PANTHER" id="PTHR40705:SF2">
    <property type="entry name" value="DUF1743 DOMAIN-CONTAINING PROTEIN"/>
    <property type="match status" value="1"/>
</dbReference>
<comment type="caution">
    <text evidence="3">The sequence shown here is derived from an EMBL/GenBank/DDBJ whole genome shotgun (WGS) entry which is preliminary data.</text>
</comment>
<dbReference type="Gene3D" id="2.40.50.1010">
    <property type="match status" value="1"/>
</dbReference>
<gene>
    <name evidence="3" type="ORF">SDC9_171793</name>
</gene>
<dbReference type="CDD" id="cd04482">
    <property type="entry name" value="RPA2_OBF_like"/>
    <property type="match status" value="1"/>
</dbReference>
<dbReference type="Gene3D" id="3.90.600.20">
    <property type="match status" value="1"/>
</dbReference>
<dbReference type="InterPro" id="IPR013696">
    <property type="entry name" value="TiaS_FLD"/>
</dbReference>
<organism evidence="3">
    <name type="scientific">bioreactor metagenome</name>
    <dbReference type="NCBI Taxonomy" id="1076179"/>
    <lineage>
        <taxon>unclassified sequences</taxon>
        <taxon>metagenomes</taxon>
        <taxon>ecological metagenomes</taxon>
    </lineage>
</organism>
<dbReference type="Pfam" id="PF08489">
    <property type="entry name" value="TiaS_FLD"/>
    <property type="match status" value="1"/>
</dbReference>
<evidence type="ECO:0000259" key="1">
    <source>
        <dbReference type="Pfam" id="PF08489"/>
    </source>
</evidence>
<protein>
    <submittedName>
        <fullName evidence="3">Uncharacterized protein</fullName>
    </submittedName>
</protein>
<feature type="domain" description="TiaS C-terminal zinc ribbon" evidence="2">
    <location>
        <begin position="145"/>
        <end position="185"/>
    </location>
</feature>
<name>A0A645GCJ2_9ZZZZ</name>
<feature type="domain" description="TiaS FLD" evidence="1">
    <location>
        <begin position="2"/>
        <end position="48"/>
    </location>
</feature>
<dbReference type="EMBL" id="VSSQ01073235">
    <property type="protein sequence ID" value="MPN24395.1"/>
    <property type="molecule type" value="Genomic_DNA"/>
</dbReference>
<evidence type="ECO:0000313" key="3">
    <source>
        <dbReference type="EMBL" id="MPN24395.1"/>
    </source>
</evidence>
<reference evidence="3" key="1">
    <citation type="submission" date="2019-08" db="EMBL/GenBank/DDBJ databases">
        <authorList>
            <person name="Kucharzyk K."/>
            <person name="Murdoch R.W."/>
            <person name="Higgins S."/>
            <person name="Loffler F."/>
        </authorList>
    </citation>
    <scope>NUCLEOTIDE SEQUENCE</scope>
</reference>